<dbReference type="OrthoDB" id="1155031at2"/>
<dbReference type="eggNOG" id="ENOG502ZF9D">
    <property type="taxonomic scope" value="Bacteria"/>
</dbReference>
<accession>A4CNA4</accession>
<name>A4CNA4_ROBBH</name>
<feature type="signal peptide" evidence="1">
    <location>
        <begin position="1"/>
        <end position="24"/>
    </location>
</feature>
<dbReference type="Gene3D" id="2.170.15.10">
    <property type="entry name" value="Proaerolysin, chain A, domain 3"/>
    <property type="match status" value="1"/>
</dbReference>
<protein>
    <submittedName>
        <fullName evidence="2">Uncharacterized protein</fullName>
    </submittedName>
</protein>
<evidence type="ECO:0000256" key="1">
    <source>
        <dbReference type="SAM" id="SignalP"/>
    </source>
</evidence>
<dbReference type="PROSITE" id="PS51257">
    <property type="entry name" value="PROKAR_LIPOPROTEIN"/>
    <property type="match status" value="1"/>
</dbReference>
<evidence type="ECO:0000313" key="3">
    <source>
        <dbReference type="Proteomes" id="UP000009049"/>
    </source>
</evidence>
<dbReference type="Proteomes" id="UP000009049">
    <property type="component" value="Chromosome"/>
</dbReference>
<keyword evidence="1" id="KW-0732">Signal</keyword>
<dbReference type="EMBL" id="CP001712">
    <property type="protein sequence ID" value="EAR15146.1"/>
    <property type="molecule type" value="Genomic_DNA"/>
</dbReference>
<keyword evidence="3" id="KW-1185">Reference proteome</keyword>
<dbReference type="RefSeq" id="WP_015754466.1">
    <property type="nucleotide sequence ID" value="NC_013222.1"/>
</dbReference>
<dbReference type="STRING" id="313596.RB2501_12487"/>
<gene>
    <name evidence="2" type="ordered locus">RB2501_12487</name>
</gene>
<dbReference type="HOGENOM" id="CLU_485611_0_0_10"/>
<feature type="chain" id="PRO_5002667598" evidence="1">
    <location>
        <begin position="25"/>
        <end position="561"/>
    </location>
</feature>
<proteinExistence type="predicted"/>
<dbReference type="CDD" id="cd10140">
    <property type="entry name" value="PFM_aerolysin_family"/>
    <property type="match status" value="1"/>
</dbReference>
<evidence type="ECO:0000313" key="2">
    <source>
        <dbReference type="EMBL" id="EAR15146.1"/>
    </source>
</evidence>
<sequence length="561" mass="61635">MKTIKNSRWLILVLLAGTLGLSCSKDDPGNGDGNGGNGLEQRNGLDESEVAADPGAIGLSVSARSLARKGYHPELAAIRIQGTHSALSAEVVIDADTQIGALSFENEDLSESERRDLSDGVPLTVEIRNANDSVLATKTFSKISFTSSPSLTPIDNEALPDKFRTVTLRPGVYYYLQLVDEDGTEIYGAPASDSYTNGTNLSTRINVRQADELDYNSEYVDLYTRFLFTEMPGQPGVYSIGLRDKDTPDNLLYMYIKVDNSRVLNIQSRANRARNGDNTDPTQPPNYAFRIEKTPNGLFTITPTEQNRPLVLSENGLYLHCAPGSENETPAYFRILAFDIDWEIQSLEYKHLQPILPPAGTSFAYNSTLVNCSSGELVQEVGVNQTRETKSVFGWEESFSLSSSQEYSVDVSMESTISAEFYGVGSSVSSSVSESYTTTRSQTNTSTQSAAFETTESIELSTRRSLTVPAKKATLVSDMYQSYENVRVPFVQRFRIKGAYQGDNSPLTGDEIITQFAFNQFTGVITEKGADYIEVTVRGTNTIDELIDTQTVARDVPSECN</sequence>
<dbReference type="AlphaFoldDB" id="A4CNA4"/>
<organism evidence="2 3">
    <name type="scientific">Robiginitalea biformata (strain ATCC BAA-864 / DSM 15991 / KCTC 12146 / HTCC2501)</name>
    <dbReference type="NCBI Taxonomy" id="313596"/>
    <lineage>
        <taxon>Bacteria</taxon>
        <taxon>Pseudomonadati</taxon>
        <taxon>Bacteroidota</taxon>
        <taxon>Flavobacteriia</taxon>
        <taxon>Flavobacteriales</taxon>
        <taxon>Flavobacteriaceae</taxon>
        <taxon>Robiginitalea</taxon>
    </lineage>
</organism>
<dbReference type="KEGG" id="rbi:RB2501_12487"/>
<reference evidence="2 3" key="1">
    <citation type="journal article" date="2009" name="J. Bacteriol.">
        <title>Complete genome sequence of Robiginitalea biformata HTCC2501.</title>
        <authorList>
            <person name="Oh H.M."/>
            <person name="Giovannoni S.J."/>
            <person name="Lee K."/>
            <person name="Ferriera S."/>
            <person name="Johnson J."/>
            <person name="Cho J.C."/>
        </authorList>
    </citation>
    <scope>NUCLEOTIDE SEQUENCE [LARGE SCALE GENOMIC DNA]</scope>
    <source>
        <strain evidence="3">ATCC BAA-864 / HTCC2501 / KCTC 12146</strain>
    </source>
</reference>